<dbReference type="AlphaFoldDB" id="A0A327WV93"/>
<dbReference type="InterPro" id="IPR036396">
    <property type="entry name" value="Cyt_P450_sf"/>
</dbReference>
<keyword evidence="4 8" id="KW-0479">Metal-binding</keyword>
<keyword evidence="6 8" id="KW-0408">Iron</keyword>
<reference evidence="10 12" key="1">
    <citation type="journal article" date="2018" name="Front. Microbiol.">
        <title>Genome-Based Analysis Reveals the Taxonomy and Diversity of the Family Idiomarinaceae.</title>
        <authorList>
            <person name="Liu Y."/>
            <person name="Lai Q."/>
            <person name="Shao Z."/>
        </authorList>
    </citation>
    <scope>NUCLEOTIDE SEQUENCE [LARGE SCALE GENOMIC DNA]</scope>
    <source>
        <strain evidence="10 12">CF12-14</strain>
    </source>
</reference>
<proteinExistence type="inferred from homology"/>
<comment type="caution">
    <text evidence="9">The sequence shown here is derived from an EMBL/GenBank/DDBJ whole genome shotgun (WGS) entry which is preliminary data.</text>
</comment>
<dbReference type="InterPro" id="IPR002401">
    <property type="entry name" value="Cyt_P450_E_grp-I"/>
</dbReference>
<dbReference type="GO" id="GO:0016705">
    <property type="term" value="F:oxidoreductase activity, acting on paired donors, with incorporation or reduction of molecular oxygen"/>
    <property type="evidence" value="ECO:0007669"/>
    <property type="project" value="InterPro"/>
</dbReference>
<dbReference type="GO" id="GO:0016125">
    <property type="term" value="P:sterol metabolic process"/>
    <property type="evidence" value="ECO:0007669"/>
    <property type="project" value="TreeGrafter"/>
</dbReference>
<evidence type="ECO:0000313" key="11">
    <source>
        <dbReference type="Proteomes" id="UP000249203"/>
    </source>
</evidence>
<keyword evidence="3 8" id="KW-0349">Heme</keyword>
<dbReference type="EMBL" id="PIPK01000006">
    <property type="protein sequence ID" value="RUO24556.1"/>
    <property type="molecule type" value="Genomic_DNA"/>
</dbReference>
<evidence type="ECO:0000313" key="9">
    <source>
        <dbReference type="EMBL" id="RAJ96945.1"/>
    </source>
</evidence>
<accession>A0A327WV93</accession>
<dbReference type="PANTHER" id="PTHR24286:SF24">
    <property type="entry name" value="LANOSTEROL 14-ALPHA DEMETHYLASE"/>
    <property type="match status" value="1"/>
</dbReference>
<reference evidence="9 11" key="2">
    <citation type="submission" date="2018-06" db="EMBL/GenBank/DDBJ databases">
        <title>Genomic Encyclopedia of Type Strains, Phase III (KMG-III): the genomes of soil and plant-associated and newly described type strains.</title>
        <authorList>
            <person name="Whitman W."/>
        </authorList>
    </citation>
    <scope>NUCLEOTIDE SEQUENCE [LARGE SCALE GENOMIC DNA]</scope>
    <source>
        <strain evidence="9 11">CGMCC 1.15366</strain>
    </source>
</reference>
<sequence length="418" mass="47876">MYQKNQMPKQSGLDHSAALLREGYLFISQSADDLRTNVFETRLLAQRAYCLRGHQAAALFYDTDKFYRQGVAPLPVRKTLFGEGGVQGLDDAAHRHRKALFMGLFTPDAEAQLSQLMREQLRFNAQGWATEAQVIWYQQAKQVLTQVACKWVGVPLAAEEVETRTEQLSQMYELAGEVGLSHFKGWRARSHAEQWIAGIVRQVRDSSLTVPAHTPLFQFCWHRDLEGELLSDQVVAVEVLNLLRPTVANAVWMAFAASALHQYPQAAATLQHGESHATQRFGQEVRRYYPFFPFTVAKVRHNFSWNEMLFAQDTLTLLDIYGTHHHPDEWHQPHQFNPQRYLSEKTSSFNFLAQGGGDYDQGHRCAGEWVTQIILAQTIDFLRHELDYQLPEQDLSYSFSQIPALPKSRVVMQRVSLK</sequence>
<dbReference type="OrthoDB" id="9764248at2"/>
<dbReference type="PRINTS" id="PR00463">
    <property type="entry name" value="EP450I"/>
</dbReference>
<evidence type="ECO:0000256" key="5">
    <source>
        <dbReference type="ARBA" id="ARBA00023002"/>
    </source>
</evidence>
<keyword evidence="7" id="KW-0503">Monooxygenase</keyword>
<evidence type="ECO:0000313" key="12">
    <source>
        <dbReference type="Proteomes" id="UP000287865"/>
    </source>
</evidence>
<name>A0A327WV93_9GAMM</name>
<dbReference type="Pfam" id="PF00067">
    <property type="entry name" value="p450"/>
    <property type="match status" value="1"/>
</dbReference>
<dbReference type="SUPFAM" id="SSF48264">
    <property type="entry name" value="Cytochrome P450"/>
    <property type="match status" value="1"/>
</dbReference>
<dbReference type="EMBL" id="QLMD01000006">
    <property type="protein sequence ID" value="RAJ96945.1"/>
    <property type="molecule type" value="Genomic_DNA"/>
</dbReference>
<keyword evidence="12" id="KW-1185">Reference proteome</keyword>
<dbReference type="InterPro" id="IPR001128">
    <property type="entry name" value="Cyt_P450"/>
</dbReference>
<comment type="similarity">
    <text evidence="2">Belongs to the cytochrome P450 family.</text>
</comment>
<organism evidence="9 11">
    <name type="scientific">Aliidiomarina maris</name>
    <dbReference type="NCBI Taxonomy" id="531312"/>
    <lineage>
        <taxon>Bacteria</taxon>
        <taxon>Pseudomonadati</taxon>
        <taxon>Pseudomonadota</taxon>
        <taxon>Gammaproteobacteria</taxon>
        <taxon>Alteromonadales</taxon>
        <taxon>Idiomarinaceae</taxon>
        <taxon>Aliidiomarina</taxon>
    </lineage>
</organism>
<dbReference type="Proteomes" id="UP000249203">
    <property type="component" value="Unassembled WGS sequence"/>
</dbReference>
<gene>
    <name evidence="9" type="ORF">B0I24_1068</name>
    <name evidence="10" type="ORF">CWE07_07740</name>
</gene>
<dbReference type="GO" id="GO:0004497">
    <property type="term" value="F:monooxygenase activity"/>
    <property type="evidence" value="ECO:0007669"/>
    <property type="project" value="UniProtKB-KW"/>
</dbReference>
<feature type="binding site" description="axial binding residue" evidence="8">
    <location>
        <position position="365"/>
    </location>
    <ligand>
        <name>heme</name>
        <dbReference type="ChEBI" id="CHEBI:30413"/>
    </ligand>
    <ligandPart>
        <name>Fe</name>
        <dbReference type="ChEBI" id="CHEBI:18248"/>
    </ligandPart>
</feature>
<evidence type="ECO:0000256" key="1">
    <source>
        <dbReference type="ARBA" id="ARBA00001971"/>
    </source>
</evidence>
<protein>
    <submittedName>
        <fullName evidence="10">Cytochrome P450</fullName>
    </submittedName>
    <submittedName>
        <fullName evidence="9">Fatty-acid peroxygenase</fullName>
    </submittedName>
</protein>
<evidence type="ECO:0000256" key="6">
    <source>
        <dbReference type="ARBA" id="ARBA00023004"/>
    </source>
</evidence>
<evidence type="ECO:0000313" key="10">
    <source>
        <dbReference type="EMBL" id="RUO24556.1"/>
    </source>
</evidence>
<evidence type="ECO:0000256" key="2">
    <source>
        <dbReference type="ARBA" id="ARBA00010617"/>
    </source>
</evidence>
<comment type="cofactor">
    <cofactor evidence="1 8">
        <name>heme</name>
        <dbReference type="ChEBI" id="CHEBI:30413"/>
    </cofactor>
</comment>
<dbReference type="Proteomes" id="UP000287865">
    <property type="component" value="Unassembled WGS sequence"/>
</dbReference>
<dbReference type="RefSeq" id="WP_111569320.1">
    <property type="nucleotide sequence ID" value="NZ_PIPK01000006.1"/>
</dbReference>
<evidence type="ECO:0000256" key="7">
    <source>
        <dbReference type="ARBA" id="ARBA00023033"/>
    </source>
</evidence>
<keyword evidence="5" id="KW-0560">Oxidoreductase</keyword>
<evidence type="ECO:0000256" key="3">
    <source>
        <dbReference type="ARBA" id="ARBA00022617"/>
    </source>
</evidence>
<dbReference type="CDD" id="cd11067">
    <property type="entry name" value="CYP152"/>
    <property type="match status" value="1"/>
</dbReference>
<evidence type="ECO:0000256" key="8">
    <source>
        <dbReference type="PIRSR" id="PIRSR602401-1"/>
    </source>
</evidence>
<evidence type="ECO:0000256" key="4">
    <source>
        <dbReference type="ARBA" id="ARBA00022723"/>
    </source>
</evidence>
<dbReference type="GO" id="GO:0020037">
    <property type="term" value="F:heme binding"/>
    <property type="evidence" value="ECO:0007669"/>
    <property type="project" value="InterPro"/>
</dbReference>
<dbReference type="GO" id="GO:0005506">
    <property type="term" value="F:iron ion binding"/>
    <property type="evidence" value="ECO:0007669"/>
    <property type="project" value="InterPro"/>
</dbReference>
<dbReference type="Gene3D" id="1.10.630.10">
    <property type="entry name" value="Cytochrome P450"/>
    <property type="match status" value="1"/>
</dbReference>
<dbReference type="PANTHER" id="PTHR24286">
    <property type="entry name" value="CYTOCHROME P450 26"/>
    <property type="match status" value="1"/>
</dbReference>